<feature type="region of interest" description="Disordered" evidence="1">
    <location>
        <begin position="514"/>
        <end position="543"/>
    </location>
</feature>
<dbReference type="Pfam" id="PF10536">
    <property type="entry name" value="PMD"/>
    <property type="match status" value="1"/>
</dbReference>
<proteinExistence type="predicted"/>
<protein>
    <submittedName>
        <fullName evidence="3">Serine/threonine-protein phosphatase 7 long form</fullName>
    </submittedName>
</protein>
<reference evidence="3" key="2">
    <citation type="journal article" date="2024" name="Plant">
        <title>Genomic evolution and insights into agronomic trait innovations of Sesamum species.</title>
        <authorList>
            <person name="Miao H."/>
            <person name="Wang L."/>
            <person name="Qu L."/>
            <person name="Liu H."/>
            <person name="Sun Y."/>
            <person name="Le M."/>
            <person name="Wang Q."/>
            <person name="Wei S."/>
            <person name="Zheng Y."/>
            <person name="Lin W."/>
            <person name="Duan Y."/>
            <person name="Cao H."/>
            <person name="Xiong S."/>
            <person name="Wang X."/>
            <person name="Wei L."/>
            <person name="Li C."/>
            <person name="Ma Q."/>
            <person name="Ju M."/>
            <person name="Zhao R."/>
            <person name="Li G."/>
            <person name="Mu C."/>
            <person name="Tian Q."/>
            <person name="Mei H."/>
            <person name="Zhang T."/>
            <person name="Gao T."/>
            <person name="Zhang H."/>
        </authorList>
    </citation>
    <scope>NUCLEOTIDE SEQUENCE</scope>
    <source>
        <strain evidence="3">G02</strain>
    </source>
</reference>
<dbReference type="PANTHER" id="PTHR46033:SF8">
    <property type="entry name" value="PROTEIN MAINTENANCE OF MERISTEMS-LIKE"/>
    <property type="match status" value="1"/>
</dbReference>
<dbReference type="GO" id="GO:0010073">
    <property type="term" value="P:meristem maintenance"/>
    <property type="evidence" value="ECO:0007669"/>
    <property type="project" value="InterPro"/>
</dbReference>
<evidence type="ECO:0000313" key="3">
    <source>
        <dbReference type="EMBL" id="KAL0361450.1"/>
    </source>
</evidence>
<evidence type="ECO:0000259" key="2">
    <source>
        <dbReference type="Pfam" id="PF10536"/>
    </source>
</evidence>
<dbReference type="InterPro" id="IPR044824">
    <property type="entry name" value="MAIN-like"/>
</dbReference>
<dbReference type="InterPro" id="IPR019557">
    <property type="entry name" value="AminoTfrase-like_pln_mobile"/>
</dbReference>
<evidence type="ECO:0000256" key="1">
    <source>
        <dbReference type="SAM" id="MobiDB-lite"/>
    </source>
</evidence>
<feature type="compositionally biased region" description="Acidic residues" evidence="1">
    <location>
        <begin position="530"/>
        <end position="539"/>
    </location>
</feature>
<organism evidence="3">
    <name type="scientific">Sesamum radiatum</name>
    <name type="common">Black benniseed</name>
    <dbReference type="NCBI Taxonomy" id="300843"/>
    <lineage>
        <taxon>Eukaryota</taxon>
        <taxon>Viridiplantae</taxon>
        <taxon>Streptophyta</taxon>
        <taxon>Embryophyta</taxon>
        <taxon>Tracheophyta</taxon>
        <taxon>Spermatophyta</taxon>
        <taxon>Magnoliopsida</taxon>
        <taxon>eudicotyledons</taxon>
        <taxon>Gunneridae</taxon>
        <taxon>Pentapetalae</taxon>
        <taxon>asterids</taxon>
        <taxon>lamiids</taxon>
        <taxon>Lamiales</taxon>
        <taxon>Pedaliaceae</taxon>
        <taxon>Sesamum</taxon>
    </lineage>
</organism>
<feature type="domain" description="Aminotransferase-like plant mobile" evidence="2">
    <location>
        <begin position="65"/>
        <end position="423"/>
    </location>
</feature>
<accession>A0AAW2Q154</accession>
<gene>
    <name evidence="3" type="ORF">Sradi_3829500</name>
</gene>
<feature type="compositionally biased region" description="Polar residues" evidence="1">
    <location>
        <begin position="516"/>
        <end position="526"/>
    </location>
</feature>
<reference evidence="3" key="1">
    <citation type="submission" date="2020-06" db="EMBL/GenBank/DDBJ databases">
        <authorList>
            <person name="Li T."/>
            <person name="Hu X."/>
            <person name="Zhang T."/>
            <person name="Song X."/>
            <person name="Zhang H."/>
            <person name="Dai N."/>
            <person name="Sheng W."/>
            <person name="Hou X."/>
            <person name="Wei L."/>
        </authorList>
    </citation>
    <scope>NUCLEOTIDE SEQUENCE</scope>
    <source>
        <strain evidence="3">G02</strain>
        <tissue evidence="3">Leaf</tissue>
    </source>
</reference>
<dbReference type="PANTHER" id="PTHR46033">
    <property type="entry name" value="PROTEIN MAIN-LIKE 2"/>
    <property type="match status" value="1"/>
</dbReference>
<name>A0AAW2Q154_SESRA</name>
<comment type="caution">
    <text evidence="3">The sequence shown here is derived from an EMBL/GenBank/DDBJ whole genome shotgun (WGS) entry which is preliminary data.</text>
</comment>
<dbReference type="AlphaFoldDB" id="A0AAW2Q154"/>
<sequence>MDRRAVYGPRDGTVLSQQLQHRSDDIPEGDIDVVLQAKRADGVFWNYFKDHDMHVRVLDVLHQIGFYGVYRCGRLVYDCHLITALVERWRPETHTFHFRVGEATITLEDVQIIWALPIDGLPVTGLDIERSTEEWQIYCREYLGFSPDEEAFKGSRLHTHAIMNFIRTVEITHDTPRPTVVQYTRCIAMLLLGGLMCPDSSGNMVPLLYLSKLEEINTARNYSWGSAVLAFLYRELCHASLKGKAAIGGALQLLQIWAWSRIIPLSPGLGVERLYMDQVQVNIDRFLPAAPYGAIWNCRHNFTRTFIWQPYDMDSDRIMAYAADFTPELWRSTCPLIFYAIVEIHHPERVLRQFGMRQNIPEMPDSRDMTLHQISRKARTGTDWGVQHILHIRRWQRRRDTIVNRPPISNERHTERGYWEWYNNITRRFVSSSTSRRVEKAAGPSTAYTPQDYYVPQPSQQDDWFQSAPYMPSHAESYSAHVDLDLGLGVNQPYAPEYNVSPIPFPSFSAYRDQVESSSATTSSRLHINDDDDDNEQDEPTQNIVEEIRRPRRQRHRRNCGTGGHF</sequence>
<dbReference type="EMBL" id="JACGWJ010000016">
    <property type="protein sequence ID" value="KAL0361450.1"/>
    <property type="molecule type" value="Genomic_DNA"/>
</dbReference>